<reference evidence="5 6" key="1">
    <citation type="submission" date="2017-10" db="EMBL/GenBank/DDBJ databases">
        <title>Sequencing the genomes of 1000 actinobacteria strains.</title>
        <authorList>
            <person name="Klenk H.-P."/>
        </authorList>
    </citation>
    <scope>NUCLEOTIDE SEQUENCE [LARGE SCALE GENOMIC DNA]</scope>
    <source>
        <strain evidence="5 6">DSM 21801</strain>
    </source>
</reference>
<feature type="region of interest" description="Disordered" evidence="3">
    <location>
        <begin position="1"/>
        <end position="34"/>
    </location>
</feature>
<keyword evidence="5" id="KW-0346">Stress response</keyword>
<proteinExistence type="inferred from homology"/>
<dbReference type="AlphaFoldDB" id="A0A2A9D2P4"/>
<dbReference type="SUPFAM" id="SSF49764">
    <property type="entry name" value="HSP20-like chaperones"/>
    <property type="match status" value="1"/>
</dbReference>
<dbReference type="CDD" id="cd06464">
    <property type="entry name" value="ACD_sHsps-like"/>
    <property type="match status" value="1"/>
</dbReference>
<evidence type="ECO:0000256" key="3">
    <source>
        <dbReference type="SAM" id="MobiDB-lite"/>
    </source>
</evidence>
<protein>
    <submittedName>
        <fullName evidence="5">Heat shock protein Hsp20</fullName>
    </submittedName>
</protein>
<dbReference type="InterPro" id="IPR031107">
    <property type="entry name" value="Small_HSP"/>
</dbReference>
<evidence type="ECO:0000259" key="4">
    <source>
        <dbReference type="PROSITE" id="PS01031"/>
    </source>
</evidence>
<dbReference type="InterPro" id="IPR008978">
    <property type="entry name" value="HSP20-like_chaperone"/>
</dbReference>
<gene>
    <name evidence="5" type="ORF">ATL40_2597</name>
</gene>
<keyword evidence="6" id="KW-1185">Reference proteome</keyword>
<evidence type="ECO:0000256" key="1">
    <source>
        <dbReference type="PROSITE-ProRule" id="PRU00285"/>
    </source>
</evidence>
<evidence type="ECO:0000313" key="6">
    <source>
        <dbReference type="Proteomes" id="UP000224915"/>
    </source>
</evidence>
<name>A0A2A9D2P4_9MICO</name>
<evidence type="ECO:0000313" key="5">
    <source>
        <dbReference type="EMBL" id="PFG20978.1"/>
    </source>
</evidence>
<dbReference type="PROSITE" id="PS01031">
    <property type="entry name" value="SHSP"/>
    <property type="match status" value="1"/>
</dbReference>
<comment type="caution">
    <text evidence="5">The sequence shown here is derived from an EMBL/GenBank/DDBJ whole genome shotgun (WGS) entry which is preliminary data.</text>
</comment>
<dbReference type="EMBL" id="PDJD01000001">
    <property type="protein sequence ID" value="PFG20978.1"/>
    <property type="molecule type" value="Genomic_DNA"/>
</dbReference>
<dbReference type="Proteomes" id="UP000224915">
    <property type="component" value="Unassembled WGS sequence"/>
</dbReference>
<feature type="domain" description="SHSP" evidence="4">
    <location>
        <begin position="48"/>
        <end position="159"/>
    </location>
</feature>
<organism evidence="5 6">
    <name type="scientific">Serinibacter salmoneus</name>
    <dbReference type="NCBI Taxonomy" id="556530"/>
    <lineage>
        <taxon>Bacteria</taxon>
        <taxon>Bacillati</taxon>
        <taxon>Actinomycetota</taxon>
        <taxon>Actinomycetes</taxon>
        <taxon>Micrococcales</taxon>
        <taxon>Beutenbergiaceae</taxon>
        <taxon>Serinibacter</taxon>
    </lineage>
</organism>
<evidence type="ECO:0000256" key="2">
    <source>
        <dbReference type="RuleBase" id="RU003616"/>
    </source>
</evidence>
<sequence length="170" mass="18890">MVYRRRETPPTNHTGSDEDPDTGGEKDMANRYDPFQELDRLFGQMVSSQRASAQMPMDLYRSGDHYVLRTDLPGADPGSIDVNVEDRTLTIRAERSAAEDNDVQWLAKERPVGTYARQLTVGRGLALDKIEATYADGVLTLTIPVAEEAKPRRIEVQHSAQNAQLTDAAS</sequence>
<dbReference type="Gene3D" id="2.60.40.790">
    <property type="match status" value="1"/>
</dbReference>
<dbReference type="InterPro" id="IPR002068">
    <property type="entry name" value="A-crystallin/Hsp20_dom"/>
</dbReference>
<comment type="similarity">
    <text evidence="1 2">Belongs to the small heat shock protein (HSP20) family.</text>
</comment>
<dbReference type="Pfam" id="PF00011">
    <property type="entry name" value="HSP20"/>
    <property type="match status" value="1"/>
</dbReference>
<dbReference type="PANTHER" id="PTHR11527">
    <property type="entry name" value="HEAT-SHOCK PROTEIN 20 FAMILY MEMBER"/>
    <property type="match status" value="1"/>
</dbReference>
<accession>A0A2A9D2P4</accession>